<evidence type="ECO:0000313" key="1">
    <source>
        <dbReference type="EMBL" id="MEB4796708.1"/>
    </source>
</evidence>
<name>A0ABU6DG56_9BACL</name>
<proteinExistence type="predicted"/>
<sequence length="86" mass="9759">MSFEVLVPQVTDTEWELIVNPYEKQHENDPQDLGIHYVKNENLIISIIETSSEVGIGANLHFTEEKIVDINGNKGYFTKWVAPSKG</sequence>
<gene>
    <name evidence="1" type="ORF">P5G65_22620</name>
</gene>
<keyword evidence="2" id="KW-1185">Reference proteome</keyword>
<dbReference type="RefSeq" id="WP_127456104.1">
    <property type="nucleotide sequence ID" value="NZ_JAROBY010000037.1"/>
</dbReference>
<reference evidence="1 2" key="1">
    <citation type="submission" date="2023-03" db="EMBL/GenBank/DDBJ databases">
        <title>Bacillus Genome Sequencing.</title>
        <authorList>
            <person name="Dunlap C."/>
        </authorList>
    </citation>
    <scope>NUCLEOTIDE SEQUENCE [LARGE SCALE GENOMIC DNA]</scope>
    <source>
        <strain evidence="1 2">NRS-1351</strain>
    </source>
</reference>
<dbReference type="Proteomes" id="UP001355653">
    <property type="component" value="Unassembled WGS sequence"/>
</dbReference>
<evidence type="ECO:0000313" key="2">
    <source>
        <dbReference type="Proteomes" id="UP001355653"/>
    </source>
</evidence>
<comment type="caution">
    <text evidence="1">The sequence shown here is derived from an EMBL/GenBank/DDBJ whole genome shotgun (WGS) entry which is preliminary data.</text>
</comment>
<organism evidence="1 2">
    <name type="scientific">Paenibacillus chondroitinus</name>
    <dbReference type="NCBI Taxonomy" id="59842"/>
    <lineage>
        <taxon>Bacteria</taxon>
        <taxon>Bacillati</taxon>
        <taxon>Bacillota</taxon>
        <taxon>Bacilli</taxon>
        <taxon>Bacillales</taxon>
        <taxon>Paenibacillaceae</taxon>
        <taxon>Paenibacillus</taxon>
    </lineage>
</organism>
<accession>A0ABU6DG56</accession>
<dbReference type="EMBL" id="JAROBY010000037">
    <property type="protein sequence ID" value="MEB4796708.1"/>
    <property type="molecule type" value="Genomic_DNA"/>
</dbReference>
<protein>
    <submittedName>
        <fullName evidence="1">Uncharacterized protein</fullName>
    </submittedName>
</protein>